<name>A0A1M4BKU5_9ACTN</name>
<dbReference type="EMBL" id="LT559120">
    <property type="protein sequence ID" value="SAP16258.1"/>
    <property type="molecule type" value="Genomic_DNA"/>
</dbReference>
<evidence type="ECO:0000313" key="1">
    <source>
        <dbReference type="EMBL" id="SAP16258.1"/>
    </source>
</evidence>
<gene>
    <name evidence="1" type="ORF">BN4615_P10921</name>
</gene>
<accession>A0A1M4BKU5</accession>
<protein>
    <submittedName>
        <fullName evidence="1">Uncharacterized protein</fullName>
    </submittedName>
</protein>
<dbReference type="RefSeq" id="WP_225267173.1">
    <property type="nucleotide sequence ID" value="NZ_CP084058.1"/>
</dbReference>
<reference evidence="1" key="1">
    <citation type="submission" date="2016-04" db="EMBL/GenBank/DDBJ databases">
        <authorList>
            <person name="Evans L.H."/>
            <person name="Alamgir A."/>
            <person name="Owens N."/>
            <person name="Weber N.D."/>
            <person name="Virtaneva K."/>
            <person name="Barbian K."/>
            <person name="Babar A."/>
            <person name="Rosenke K."/>
        </authorList>
    </citation>
    <scope>NUCLEOTIDE SEQUENCE</scope>
    <source>
        <strain evidence="1">Nono1</strain>
    </source>
</reference>
<organism evidence="1">
    <name type="scientific">Nonomuraea gerenzanensis</name>
    <dbReference type="NCBI Taxonomy" id="93944"/>
    <lineage>
        <taxon>Bacteria</taxon>
        <taxon>Bacillati</taxon>
        <taxon>Actinomycetota</taxon>
        <taxon>Actinomycetes</taxon>
        <taxon>Streptosporangiales</taxon>
        <taxon>Streptosporangiaceae</taxon>
        <taxon>Nonomuraea</taxon>
    </lineage>
</organism>
<proteinExistence type="predicted"/>
<sequence>MTTSRIPAVIDELVDRFRAAPALAGVKVLDGPLVTGSPLKAAICVGFDGDPTGDGQAADFAQAWASIGQKAKDETFTITCTVVVWSGSTAVRAARVRAFEVLAAAEDVLRGDPALGQPPPTISAVTSGALIQVQEGSGMQVRIPFQIAVQTRI</sequence>
<dbReference type="AlphaFoldDB" id="A0A1M4BKU5"/>